<dbReference type="STRING" id="1273541.Pyrde_1654"/>
<proteinExistence type="predicted"/>
<dbReference type="AlphaFoldDB" id="A0A0N7JDB1"/>
<feature type="compositionally biased region" description="Basic residues" evidence="1">
    <location>
        <begin position="1"/>
        <end position="10"/>
    </location>
</feature>
<reference evidence="2 3" key="1">
    <citation type="submission" date="2015-10" db="EMBL/GenBank/DDBJ databases">
        <title>Complete genome sequence of hyperthermophilic archaeon Pyrodictium delaneyi Su06.</title>
        <authorList>
            <person name="Jung J.-H."/>
            <person name="Lin J."/>
            <person name="Holden J.F."/>
            <person name="Park C.-S."/>
        </authorList>
    </citation>
    <scope>NUCLEOTIDE SEQUENCE [LARGE SCALE GENOMIC DNA]</scope>
    <source>
        <strain evidence="2 3">Su06</strain>
    </source>
</reference>
<name>A0A0N7JDB1_9CREN</name>
<dbReference type="RefSeq" id="WP_143522138.1">
    <property type="nucleotide sequence ID" value="NZ_CP013011.1"/>
</dbReference>
<dbReference type="GeneID" id="26099994"/>
<protein>
    <submittedName>
        <fullName evidence="2">Uncharacterized protein</fullName>
    </submittedName>
</protein>
<dbReference type="Proteomes" id="UP000058613">
    <property type="component" value="Chromosome"/>
</dbReference>
<organism evidence="2 3">
    <name type="scientific">Pyrodictium delaneyi</name>
    <dbReference type="NCBI Taxonomy" id="1273541"/>
    <lineage>
        <taxon>Archaea</taxon>
        <taxon>Thermoproteota</taxon>
        <taxon>Thermoprotei</taxon>
        <taxon>Desulfurococcales</taxon>
        <taxon>Pyrodictiaceae</taxon>
        <taxon>Pyrodictium</taxon>
    </lineage>
</organism>
<evidence type="ECO:0000313" key="2">
    <source>
        <dbReference type="EMBL" id="ALL01697.1"/>
    </source>
</evidence>
<gene>
    <name evidence="2" type="ORF">Pyrde_1654</name>
</gene>
<evidence type="ECO:0000256" key="1">
    <source>
        <dbReference type="SAM" id="MobiDB-lite"/>
    </source>
</evidence>
<dbReference type="EMBL" id="CP013011">
    <property type="protein sequence ID" value="ALL01697.1"/>
    <property type="molecule type" value="Genomic_DNA"/>
</dbReference>
<feature type="region of interest" description="Disordered" evidence="1">
    <location>
        <begin position="1"/>
        <end position="34"/>
    </location>
</feature>
<dbReference type="KEGG" id="pdl:Pyrde_1654"/>
<dbReference type="OrthoDB" id="18600at2157"/>
<evidence type="ECO:0000313" key="3">
    <source>
        <dbReference type="Proteomes" id="UP000058613"/>
    </source>
</evidence>
<sequence length="275" mass="31138">MPRGRRRVSRSKSNTSRKGVGATRARSSRRATQRVKIDPEKLLDSMVDDAVQKLGLAILGLNKESYKEMLKPIVEGIVGQYSSRPSKDAIISRLRSAINNVYMIASAYLLEKLNELTQEQLEFVVNYGGPVAARHVTRLYRDALKLGRKDLLPLLRSLWEQYGTPTPVSCPRCGFRAVTPELECMVCGYTLSEREAKEAIDFEFRLAELVEFYSSSEVMEAIERGFVVVGSTIKPPSAPREPTDIVLHLTRSEREMLRRMLEERKAGYARDKVAR</sequence>
<accession>A0A0N7JDB1</accession>